<evidence type="ECO:0000256" key="7">
    <source>
        <dbReference type="ARBA" id="ARBA00022643"/>
    </source>
</evidence>
<evidence type="ECO:0000256" key="4">
    <source>
        <dbReference type="ARBA" id="ARBA00008008"/>
    </source>
</evidence>
<dbReference type="GO" id="GO:0005737">
    <property type="term" value="C:cytoplasm"/>
    <property type="evidence" value="ECO:0007669"/>
    <property type="project" value="UniProtKB-SubCell"/>
</dbReference>
<dbReference type="RefSeq" id="WP_089760622.1">
    <property type="nucleotide sequence ID" value="NZ_FNGO01000014.1"/>
</dbReference>
<keyword evidence="9 12" id="KW-0560">Oxidoreductase</keyword>
<dbReference type="InterPro" id="IPR049622">
    <property type="entry name" value="Dihydroorotate_DH_I"/>
</dbReference>
<dbReference type="PROSITE" id="PS00912">
    <property type="entry name" value="DHODEHASE_2"/>
    <property type="match status" value="1"/>
</dbReference>
<feature type="binding site" evidence="12">
    <location>
        <begin position="198"/>
        <end position="199"/>
    </location>
    <ligand>
        <name>substrate</name>
    </ligand>
</feature>
<dbReference type="GO" id="GO:0006207">
    <property type="term" value="P:'de novo' pyrimidine nucleobase biosynthetic process"/>
    <property type="evidence" value="ECO:0007669"/>
    <property type="project" value="InterPro"/>
</dbReference>
<dbReference type="GO" id="GO:0044205">
    <property type="term" value="P:'de novo' UMP biosynthetic process"/>
    <property type="evidence" value="ECO:0007669"/>
    <property type="project" value="UniProtKB-UniRule"/>
</dbReference>
<keyword evidence="10" id="KW-0520">NAD</keyword>
<dbReference type="InterPro" id="IPR033888">
    <property type="entry name" value="DHOD_1B"/>
</dbReference>
<feature type="domain" description="Dihydroorotate dehydrogenase catalytic" evidence="13">
    <location>
        <begin position="11"/>
        <end position="292"/>
    </location>
</feature>
<dbReference type="OrthoDB" id="9794954at2"/>
<dbReference type="Proteomes" id="UP000199476">
    <property type="component" value="Unassembled WGS sequence"/>
</dbReference>
<keyword evidence="7 12" id="KW-0288">FMN</keyword>
<feature type="binding site" evidence="12">
    <location>
        <begin position="76"/>
        <end position="80"/>
    </location>
    <ligand>
        <name>substrate</name>
    </ligand>
</feature>
<comment type="catalytic activity">
    <reaction evidence="12">
        <text>(S)-dihydroorotate + A = orotate + AH2</text>
        <dbReference type="Rhea" id="RHEA:18073"/>
        <dbReference type="ChEBI" id="CHEBI:13193"/>
        <dbReference type="ChEBI" id="CHEBI:17499"/>
        <dbReference type="ChEBI" id="CHEBI:30839"/>
        <dbReference type="ChEBI" id="CHEBI:30864"/>
    </reaction>
</comment>
<dbReference type="InterPro" id="IPR013785">
    <property type="entry name" value="Aldolase_TIM"/>
</dbReference>
<feature type="binding site" evidence="12">
    <location>
        <position position="52"/>
    </location>
    <ligand>
        <name>substrate</name>
    </ligand>
</feature>
<dbReference type="Pfam" id="PF01180">
    <property type="entry name" value="DHO_dh"/>
    <property type="match status" value="1"/>
</dbReference>
<evidence type="ECO:0000256" key="5">
    <source>
        <dbReference type="ARBA" id="ARBA00022490"/>
    </source>
</evidence>
<dbReference type="EC" id="1.3.-.-" evidence="12"/>
<keyword evidence="6 12" id="KW-0285">Flavoprotein</keyword>
<comment type="cofactor">
    <cofactor evidence="12">
        <name>FMN</name>
        <dbReference type="ChEBI" id="CHEBI:58210"/>
    </cofactor>
    <text evidence="12">Binds 1 FMN per subunit.</text>
</comment>
<evidence type="ECO:0000256" key="3">
    <source>
        <dbReference type="ARBA" id="ARBA00004715"/>
    </source>
</evidence>
<proteinExistence type="inferred from homology"/>
<comment type="subcellular location">
    <subcellularLocation>
        <location evidence="2 12">Cytoplasm</location>
    </subcellularLocation>
</comment>
<dbReference type="GO" id="GO:0004589">
    <property type="term" value="F:dihydroorotate dehydrogenase (NAD+) activity"/>
    <property type="evidence" value="ECO:0007669"/>
    <property type="project" value="UniProtKB-EC"/>
</dbReference>
<comment type="catalytic activity">
    <reaction evidence="11">
        <text>(S)-dihydroorotate + NAD(+) = orotate + NADH + H(+)</text>
        <dbReference type="Rhea" id="RHEA:13513"/>
        <dbReference type="ChEBI" id="CHEBI:15378"/>
        <dbReference type="ChEBI" id="CHEBI:30839"/>
        <dbReference type="ChEBI" id="CHEBI:30864"/>
        <dbReference type="ChEBI" id="CHEBI:57540"/>
        <dbReference type="ChEBI" id="CHEBI:57945"/>
        <dbReference type="EC" id="1.3.1.14"/>
    </reaction>
</comment>
<evidence type="ECO:0000259" key="13">
    <source>
        <dbReference type="Pfam" id="PF01180"/>
    </source>
</evidence>
<organism evidence="14 15">
    <name type="scientific">Halarsenatibacter silvermanii</name>
    <dbReference type="NCBI Taxonomy" id="321763"/>
    <lineage>
        <taxon>Bacteria</taxon>
        <taxon>Bacillati</taxon>
        <taxon>Bacillota</taxon>
        <taxon>Clostridia</taxon>
        <taxon>Halanaerobiales</taxon>
        <taxon>Halarsenatibacteraceae</taxon>
        <taxon>Halarsenatibacter</taxon>
    </lineage>
</organism>
<feature type="binding site" evidence="12">
    <location>
        <begin position="52"/>
        <end position="53"/>
    </location>
    <ligand>
        <name>FMN</name>
        <dbReference type="ChEBI" id="CHEBI:58210"/>
    </ligand>
</feature>
<feature type="binding site" evidence="12">
    <location>
        <position position="223"/>
    </location>
    <ligand>
        <name>FMN</name>
        <dbReference type="ChEBI" id="CHEBI:58210"/>
    </ligand>
</feature>
<dbReference type="SUPFAM" id="SSF51395">
    <property type="entry name" value="FMN-linked oxidoreductases"/>
    <property type="match status" value="1"/>
</dbReference>
<dbReference type="EMBL" id="FNGO01000014">
    <property type="protein sequence ID" value="SDM02122.1"/>
    <property type="molecule type" value="Genomic_DNA"/>
</dbReference>
<keyword evidence="5 12" id="KW-0963">Cytoplasm</keyword>
<dbReference type="AlphaFoldDB" id="A0A1G9PTK1"/>
<dbReference type="PIRSF" id="PIRSF000164">
    <property type="entry name" value="DHO_oxidase"/>
    <property type="match status" value="1"/>
</dbReference>
<feature type="binding site" evidence="12">
    <location>
        <position position="197"/>
    </location>
    <ligand>
        <name>FMN</name>
        <dbReference type="ChEBI" id="CHEBI:58210"/>
    </ligand>
</feature>
<evidence type="ECO:0000256" key="2">
    <source>
        <dbReference type="ARBA" id="ARBA00004496"/>
    </source>
</evidence>
<dbReference type="NCBIfam" id="TIGR01037">
    <property type="entry name" value="pyrD_sub1_fam"/>
    <property type="match status" value="1"/>
</dbReference>
<dbReference type="InterPro" id="IPR001295">
    <property type="entry name" value="Dihydroorotate_DH_CS"/>
</dbReference>
<dbReference type="PANTHER" id="PTHR48109:SF1">
    <property type="entry name" value="DIHYDROOROTATE DEHYDROGENASE (FUMARATE)"/>
    <property type="match status" value="1"/>
</dbReference>
<evidence type="ECO:0000313" key="15">
    <source>
        <dbReference type="Proteomes" id="UP000199476"/>
    </source>
</evidence>
<comment type="similarity">
    <text evidence="4 12">Belongs to the dihydroorotate dehydrogenase family. Type 1 subfamily.</text>
</comment>
<dbReference type="HAMAP" id="MF_00224">
    <property type="entry name" value="DHO_dh_type1"/>
    <property type="match status" value="1"/>
</dbReference>
<comment type="pathway">
    <text evidence="3">Pyrimidine metabolism; UMP biosynthesis via de novo pathway; orotate from (S)-dihydroorotate (NAD(+) route): step 1/1.</text>
</comment>
<dbReference type="PROSITE" id="PS00911">
    <property type="entry name" value="DHODEHASE_1"/>
    <property type="match status" value="1"/>
</dbReference>
<gene>
    <name evidence="12" type="primary">pyrD</name>
    <name evidence="14" type="ORF">SAMN04488692_11429</name>
</gene>
<dbReference type="InterPro" id="IPR012135">
    <property type="entry name" value="Dihydroorotate_DH_1_2"/>
</dbReference>
<accession>A0A1G9PTK1</accession>
<evidence type="ECO:0000256" key="10">
    <source>
        <dbReference type="ARBA" id="ARBA00023027"/>
    </source>
</evidence>
<sequence length="309" mass="32685">MTERSEKAVNLAVDLNGLLLKNPVTAASGTFGFGEEYSDFVDPDIPGAIFVKGVTPEPKAGNEPPRIAETPAGMLNSIGLQNPGVKSFIQDILPRIRNFDTRIIVNISGSRPKDYSFLAEKLSLKEVDALEVNISCPNVKKGGAAFGRDPEQAAHIVHLVREKTDKIIITKLSPETVDIAGVASAVESAGSDVISLINTLTGMKIDIDTGKPVLGNIKGGLSGPAIRPVAVRMVYEVAQEVEIPIIGLGGISSVRDVVEFLLAGARAVSVGTANFVNPRIIPEIIAGLEDYMLEHGIDDIEDLEGGVKG</sequence>
<evidence type="ECO:0000256" key="6">
    <source>
        <dbReference type="ARBA" id="ARBA00022630"/>
    </source>
</evidence>
<feature type="binding site" evidence="12">
    <location>
        <position position="106"/>
    </location>
    <ligand>
        <name>FMN</name>
        <dbReference type="ChEBI" id="CHEBI:58210"/>
    </ligand>
</feature>
<dbReference type="UniPathway" id="UPA00070"/>
<feature type="binding site" evidence="12">
    <location>
        <position position="171"/>
    </location>
    <ligand>
        <name>FMN</name>
        <dbReference type="ChEBI" id="CHEBI:58210"/>
    </ligand>
</feature>
<dbReference type="Gene3D" id="3.20.20.70">
    <property type="entry name" value="Aldolase class I"/>
    <property type="match status" value="1"/>
</dbReference>
<feature type="binding site" evidence="12">
    <location>
        <position position="133"/>
    </location>
    <ligand>
        <name>FMN</name>
        <dbReference type="ChEBI" id="CHEBI:58210"/>
    </ligand>
</feature>
<feature type="binding site" evidence="12">
    <location>
        <begin position="271"/>
        <end position="272"/>
    </location>
    <ligand>
        <name>FMN</name>
        <dbReference type="ChEBI" id="CHEBI:58210"/>
    </ligand>
</feature>
<keyword evidence="15" id="KW-1185">Reference proteome</keyword>
<keyword evidence="8 12" id="KW-0665">Pyrimidine biosynthesis</keyword>
<feature type="binding site" evidence="12">
    <location>
        <begin position="249"/>
        <end position="250"/>
    </location>
    <ligand>
        <name>FMN</name>
        <dbReference type="ChEBI" id="CHEBI:58210"/>
    </ligand>
</feature>
<feature type="active site" description="Nucleophile" evidence="12">
    <location>
        <position position="136"/>
    </location>
</feature>
<evidence type="ECO:0000256" key="8">
    <source>
        <dbReference type="ARBA" id="ARBA00022975"/>
    </source>
</evidence>
<protein>
    <recommendedName>
        <fullName evidence="12">Dihydroorotate dehydrogenase</fullName>
        <shortName evidence="12">DHOD</shortName>
        <shortName evidence="12">DHODase</shortName>
        <shortName evidence="12">DHOdehase</shortName>
        <ecNumber evidence="12">1.3.-.-</ecNumber>
    </recommendedName>
</protein>
<dbReference type="InterPro" id="IPR024920">
    <property type="entry name" value="Dihydroorotate_DH_1"/>
</dbReference>
<feature type="binding site" evidence="12">
    <location>
        <position position="28"/>
    </location>
    <ligand>
        <name>FMN</name>
        <dbReference type="ChEBI" id="CHEBI:58210"/>
    </ligand>
</feature>
<dbReference type="InterPro" id="IPR005720">
    <property type="entry name" value="Dihydroorotate_DH_cat"/>
</dbReference>
<evidence type="ECO:0000256" key="12">
    <source>
        <dbReference type="HAMAP-Rule" id="MF_00224"/>
    </source>
</evidence>
<evidence type="ECO:0000256" key="11">
    <source>
        <dbReference type="ARBA" id="ARBA00048996"/>
    </source>
</evidence>
<dbReference type="NCBIfam" id="NF005574">
    <property type="entry name" value="PRK07259.1"/>
    <property type="match status" value="1"/>
</dbReference>
<dbReference type="STRING" id="321763.SAMN04488692_11429"/>
<dbReference type="PANTHER" id="PTHR48109">
    <property type="entry name" value="DIHYDROOROTATE DEHYDROGENASE (QUINONE), MITOCHONDRIAL-RELATED"/>
    <property type="match status" value="1"/>
</dbReference>
<reference evidence="14 15" key="1">
    <citation type="submission" date="2016-10" db="EMBL/GenBank/DDBJ databases">
        <authorList>
            <person name="de Groot N.N."/>
        </authorList>
    </citation>
    <scope>NUCLEOTIDE SEQUENCE [LARGE SCALE GENOMIC DNA]</scope>
    <source>
        <strain evidence="14 15">SLAS-1</strain>
    </source>
</reference>
<comment type="function">
    <text evidence="1">Catalyzes the conversion of dihydroorotate to orotate with NAD(+) as electron acceptor.</text>
</comment>
<dbReference type="InterPro" id="IPR050074">
    <property type="entry name" value="DHO_dehydrogenase"/>
</dbReference>
<dbReference type="FunFam" id="3.20.20.70:FF:000027">
    <property type="entry name" value="Dihydropyrimidine dehydrogenase [NADP(+)]"/>
    <property type="match status" value="1"/>
</dbReference>
<evidence type="ECO:0000256" key="1">
    <source>
        <dbReference type="ARBA" id="ARBA00003616"/>
    </source>
</evidence>
<evidence type="ECO:0000313" key="14">
    <source>
        <dbReference type="EMBL" id="SDM02122.1"/>
    </source>
</evidence>
<feature type="binding site" evidence="12">
    <location>
        <position position="133"/>
    </location>
    <ligand>
        <name>substrate</name>
    </ligand>
</feature>
<name>A0A1G9PTK1_9FIRM</name>
<dbReference type="CDD" id="cd04740">
    <property type="entry name" value="DHOD_1B_like"/>
    <property type="match status" value="1"/>
</dbReference>
<evidence type="ECO:0000256" key="9">
    <source>
        <dbReference type="ARBA" id="ARBA00023002"/>
    </source>
</evidence>